<dbReference type="SUPFAM" id="SSF56059">
    <property type="entry name" value="Glutathione synthetase ATP-binding domain-like"/>
    <property type="match status" value="1"/>
</dbReference>
<dbReference type="InterPro" id="IPR011761">
    <property type="entry name" value="ATP-grasp"/>
</dbReference>
<dbReference type="AlphaFoldDB" id="A0A1F6D899"/>
<keyword evidence="1" id="KW-0067">ATP-binding</keyword>
<accession>A0A1F6D899</accession>
<evidence type="ECO:0000313" key="3">
    <source>
        <dbReference type="EMBL" id="OGG57674.1"/>
    </source>
</evidence>
<organism evidence="3 4">
    <name type="scientific">Candidatus Kaiserbacteria bacterium RIFCSPHIGHO2_01_FULL_56_24</name>
    <dbReference type="NCBI Taxonomy" id="1798487"/>
    <lineage>
        <taxon>Bacteria</taxon>
        <taxon>Candidatus Kaiseribacteriota</taxon>
    </lineage>
</organism>
<evidence type="ECO:0000259" key="2">
    <source>
        <dbReference type="PROSITE" id="PS50975"/>
    </source>
</evidence>
<sequence length="423" mass="47632">METPEYKEHIGSCKACGNSPINHTAAYSMATVAIWHGYLGRFLISIPFLSRLEAALRHLLAHVDRFNYSLGILLGFIRINNDPSRAASYRSQVIWEEAARRGIRMEQLRFLGTYTEVYRALLDEEWIYFESLPIPPHSKQEGYAWLDDKVLLNRALREHGIPMPPAFSVSDEADAVRAFEECGGRVVTKPRAGSRARHTTTFIDTLDELRLGFRSAQTLCRYVYVGTHLEGGVCRGTLVGGKLAGFFQGNPPRIEGDGISSIRELIRRTNETKHERVQDIVLTDEHEAFLRRLGCTPDTVLDEGRRIDLTHRTGRLFGGETRELLQSVHPKLRNYLERAAQILDVPVVGFDLIIEDPEKDPDGQKWGIIEANSLPFIDLHYLPLHGTPSNVAAHVWDLWEKKDPAGAGFSYATSLTSFSKIPG</sequence>
<feature type="domain" description="ATP-grasp" evidence="2">
    <location>
        <begin position="153"/>
        <end position="197"/>
    </location>
</feature>
<dbReference type="InterPro" id="IPR013815">
    <property type="entry name" value="ATP_grasp_subdomain_1"/>
</dbReference>
<comment type="caution">
    <text evidence="3">The sequence shown here is derived from an EMBL/GenBank/DDBJ whole genome shotgun (WGS) entry which is preliminary data.</text>
</comment>
<reference evidence="3 4" key="1">
    <citation type="journal article" date="2016" name="Nat. Commun.">
        <title>Thousands of microbial genomes shed light on interconnected biogeochemical processes in an aquifer system.</title>
        <authorList>
            <person name="Anantharaman K."/>
            <person name="Brown C.T."/>
            <person name="Hug L.A."/>
            <person name="Sharon I."/>
            <person name="Castelle C.J."/>
            <person name="Probst A.J."/>
            <person name="Thomas B.C."/>
            <person name="Singh A."/>
            <person name="Wilkins M.J."/>
            <person name="Karaoz U."/>
            <person name="Brodie E.L."/>
            <person name="Williams K.H."/>
            <person name="Hubbard S.S."/>
            <person name="Banfield J.F."/>
        </authorList>
    </citation>
    <scope>NUCLEOTIDE SEQUENCE [LARGE SCALE GENOMIC DNA]</scope>
</reference>
<protein>
    <recommendedName>
        <fullName evidence="2">ATP-grasp domain-containing protein</fullName>
    </recommendedName>
</protein>
<gene>
    <name evidence="3" type="ORF">A2765_06060</name>
</gene>
<name>A0A1F6D899_9BACT</name>
<proteinExistence type="predicted"/>
<evidence type="ECO:0000313" key="4">
    <source>
        <dbReference type="Proteomes" id="UP000176377"/>
    </source>
</evidence>
<keyword evidence="1" id="KW-0547">Nucleotide-binding</keyword>
<dbReference type="Proteomes" id="UP000176377">
    <property type="component" value="Unassembled WGS sequence"/>
</dbReference>
<evidence type="ECO:0000256" key="1">
    <source>
        <dbReference type="PROSITE-ProRule" id="PRU00409"/>
    </source>
</evidence>
<dbReference type="PROSITE" id="PS50975">
    <property type="entry name" value="ATP_GRASP"/>
    <property type="match status" value="1"/>
</dbReference>
<dbReference type="GO" id="GO:0005524">
    <property type="term" value="F:ATP binding"/>
    <property type="evidence" value="ECO:0007669"/>
    <property type="project" value="UniProtKB-UniRule"/>
</dbReference>
<dbReference type="GO" id="GO:0046872">
    <property type="term" value="F:metal ion binding"/>
    <property type="evidence" value="ECO:0007669"/>
    <property type="project" value="InterPro"/>
</dbReference>
<dbReference type="Gene3D" id="3.30.470.20">
    <property type="entry name" value="ATP-grasp fold, B domain"/>
    <property type="match status" value="1"/>
</dbReference>
<dbReference type="EMBL" id="MFLA01000047">
    <property type="protein sequence ID" value="OGG57674.1"/>
    <property type="molecule type" value="Genomic_DNA"/>
</dbReference>
<dbReference type="Gene3D" id="3.30.1490.20">
    <property type="entry name" value="ATP-grasp fold, A domain"/>
    <property type="match status" value="1"/>
</dbReference>